<dbReference type="AlphaFoldDB" id="A0A9Q3BCT1"/>
<name>A0A9Q3BCT1_9BASI</name>
<comment type="caution">
    <text evidence="1">The sequence shown here is derived from an EMBL/GenBank/DDBJ whole genome shotgun (WGS) entry which is preliminary data.</text>
</comment>
<reference evidence="1" key="1">
    <citation type="submission" date="2021-03" db="EMBL/GenBank/DDBJ databases">
        <title>Draft genome sequence of rust myrtle Austropuccinia psidii MF-1, a brazilian biotype.</title>
        <authorList>
            <person name="Quecine M.C."/>
            <person name="Pachon D.M.R."/>
            <person name="Bonatelli M.L."/>
            <person name="Correr F.H."/>
            <person name="Franceschini L.M."/>
            <person name="Leite T.F."/>
            <person name="Margarido G.R.A."/>
            <person name="Almeida C.A."/>
            <person name="Ferrarezi J.A."/>
            <person name="Labate C.A."/>
        </authorList>
    </citation>
    <scope>NUCLEOTIDE SEQUENCE</scope>
    <source>
        <strain evidence="1">MF-1</strain>
    </source>
</reference>
<keyword evidence="2" id="KW-1185">Reference proteome</keyword>
<evidence type="ECO:0000313" key="1">
    <source>
        <dbReference type="EMBL" id="MBW0463004.1"/>
    </source>
</evidence>
<dbReference type="OrthoDB" id="8029976at2759"/>
<accession>A0A9Q3BCT1</accession>
<organism evidence="1 2">
    <name type="scientific">Austropuccinia psidii MF-1</name>
    <dbReference type="NCBI Taxonomy" id="1389203"/>
    <lineage>
        <taxon>Eukaryota</taxon>
        <taxon>Fungi</taxon>
        <taxon>Dikarya</taxon>
        <taxon>Basidiomycota</taxon>
        <taxon>Pucciniomycotina</taxon>
        <taxon>Pucciniomycetes</taxon>
        <taxon>Pucciniales</taxon>
        <taxon>Sphaerophragmiaceae</taxon>
        <taxon>Austropuccinia</taxon>
    </lineage>
</organism>
<evidence type="ECO:0000313" key="2">
    <source>
        <dbReference type="Proteomes" id="UP000765509"/>
    </source>
</evidence>
<dbReference type="Proteomes" id="UP000765509">
    <property type="component" value="Unassembled WGS sequence"/>
</dbReference>
<gene>
    <name evidence="1" type="ORF">O181_002719</name>
</gene>
<sequence>MKLELELVNIKIEAELLSLSILGKLVKDPKPQHYIKALPLSDEVIEKPDLMLIKLQDFFNNSRIQPTRQQNDSTALSTSNSELKLQNYILLHQRPA</sequence>
<protein>
    <submittedName>
        <fullName evidence="1">Uncharacterized protein</fullName>
    </submittedName>
</protein>
<dbReference type="EMBL" id="AVOT02000466">
    <property type="protein sequence ID" value="MBW0463004.1"/>
    <property type="molecule type" value="Genomic_DNA"/>
</dbReference>
<proteinExistence type="predicted"/>